<dbReference type="STRING" id="571438.SAMN05192586_102209"/>
<dbReference type="Pfam" id="PF18922">
    <property type="entry name" value="DUF5672"/>
    <property type="match status" value="1"/>
</dbReference>
<sequence>MKHKRIHSYPVIFTTKMPIFQSAVAIIAYTETPTQDELQSLRQCLTVLNRHPLFLVCPQSMAPDIYLAEAQKLGAHLNLAQFKNKYFTSVNTYNRLMLCSEFYRRFEAYEYILLYQLDAWVFYDALERWCAKGYSYIGAPFFNDRGELFPFAGNGGFSLRRIPDFIALLEGTLKPAHWNYAFMKIQLPAKTPFRAQIKQFLHRMEMGVCRLSSKIYCRFMYDHEDFIFSKAFSLAGKSRVPPPQQAAFFSFERRPNLLYTWTEKKLPFGCHAYKKYNSDFWQSHM</sequence>
<dbReference type="InterPro" id="IPR043729">
    <property type="entry name" value="DUF5672"/>
</dbReference>
<gene>
    <name evidence="2" type="ORF">SAMN05192586_102209</name>
</gene>
<feature type="domain" description="DUF5672" evidence="1">
    <location>
        <begin position="77"/>
        <end position="271"/>
    </location>
</feature>
<accession>A0A1G7J833</accession>
<name>A0A1G7J833_9BACT</name>
<organism evidence="2 3">
    <name type="scientific">Desulfovibrio legallii</name>
    <dbReference type="NCBI Taxonomy" id="571438"/>
    <lineage>
        <taxon>Bacteria</taxon>
        <taxon>Pseudomonadati</taxon>
        <taxon>Thermodesulfobacteriota</taxon>
        <taxon>Desulfovibrionia</taxon>
        <taxon>Desulfovibrionales</taxon>
        <taxon>Desulfovibrionaceae</taxon>
        <taxon>Desulfovibrio</taxon>
    </lineage>
</organism>
<proteinExistence type="predicted"/>
<dbReference type="EMBL" id="FNBX01000002">
    <property type="protein sequence ID" value="SDF20659.1"/>
    <property type="molecule type" value="Genomic_DNA"/>
</dbReference>
<evidence type="ECO:0000259" key="1">
    <source>
        <dbReference type="Pfam" id="PF18922"/>
    </source>
</evidence>
<dbReference type="RefSeq" id="WP_257243103.1">
    <property type="nucleotide sequence ID" value="NZ_FNBX01000002.1"/>
</dbReference>
<dbReference type="AlphaFoldDB" id="A0A1G7J833"/>
<protein>
    <recommendedName>
        <fullName evidence="1">DUF5672 domain-containing protein</fullName>
    </recommendedName>
</protein>
<dbReference type="Proteomes" id="UP000199355">
    <property type="component" value="Unassembled WGS sequence"/>
</dbReference>
<keyword evidence="3" id="KW-1185">Reference proteome</keyword>
<evidence type="ECO:0000313" key="3">
    <source>
        <dbReference type="Proteomes" id="UP000199355"/>
    </source>
</evidence>
<evidence type="ECO:0000313" key="2">
    <source>
        <dbReference type="EMBL" id="SDF20659.1"/>
    </source>
</evidence>
<reference evidence="3" key="1">
    <citation type="submission" date="2016-10" db="EMBL/GenBank/DDBJ databases">
        <authorList>
            <person name="Varghese N."/>
            <person name="Submissions S."/>
        </authorList>
    </citation>
    <scope>NUCLEOTIDE SEQUENCE [LARGE SCALE GENOMIC DNA]</scope>
    <source>
        <strain evidence="3">KHC7</strain>
    </source>
</reference>